<evidence type="ECO:0000256" key="1">
    <source>
        <dbReference type="SAM" id="MobiDB-lite"/>
    </source>
</evidence>
<dbReference type="SUPFAM" id="SSF56219">
    <property type="entry name" value="DNase I-like"/>
    <property type="match status" value="1"/>
</dbReference>
<keyword evidence="4" id="KW-1185">Reference proteome</keyword>
<proteinExistence type="predicted"/>
<sequence>MGASLEESAPCFIQECAGTLSASKSAWYSPVSNYMSRAPEKKIKQLSPHEPTNSKVVQANPPSNTQPETAAALPVQGLTHATVRSHKGQQQQQQSGVATAKSDSPLAQRTRSTIETVMMGNIQGLYPKTNKNKGPFLKELAEQEDPMIIALTETHFKIECSTLNFTCAMNRVKKLLDYLPRPLPHIVMCGDFNFPHIKWPEGIVFGGTSEEQVQARSLMELSDREFLSQQIRQHTRQNNILDLFFTNNPASINLHRAENNIFSYHNLITINTTYKRKSTLRYEGNSSAGSSPFKAYNFYTEYIKWEGVQHSISEMDWEQVLAGENPNIMLEVLTSKLLEVCSAHVPVKKRLTNGSVVRDPGTMSQLLLHQYNQVFSVPRQDKIVRWQTTFFNEAAPQEHAQLTNITISLEAMERAIREIKPNAAAEAEVVSGVPQDSVLGPLLFLVHMTDIGVGVSDSLLTSFEDDTTVSLPTTSAEEVSCLQQDVDAVYATSNMQFNEEKFELLRHGHNQEIKEIMLHTEGGQGITPQPHFKCLGVQLSEHCSIQYHIGEAVKKARTFTSREPETLLTLWRAPVQPLLD</sequence>
<feature type="domain" description="Endonuclease/exonuclease/phosphatase" evidence="2">
    <location>
        <begin position="167"/>
        <end position="268"/>
    </location>
</feature>
<dbReference type="InterPro" id="IPR036691">
    <property type="entry name" value="Endo/exonu/phosph_ase_sf"/>
</dbReference>
<organism evidence="3 4">
    <name type="scientific">Petrolisthes manimaculis</name>
    <dbReference type="NCBI Taxonomy" id="1843537"/>
    <lineage>
        <taxon>Eukaryota</taxon>
        <taxon>Metazoa</taxon>
        <taxon>Ecdysozoa</taxon>
        <taxon>Arthropoda</taxon>
        <taxon>Crustacea</taxon>
        <taxon>Multicrustacea</taxon>
        <taxon>Malacostraca</taxon>
        <taxon>Eumalacostraca</taxon>
        <taxon>Eucarida</taxon>
        <taxon>Decapoda</taxon>
        <taxon>Pleocyemata</taxon>
        <taxon>Anomura</taxon>
        <taxon>Galatheoidea</taxon>
        <taxon>Porcellanidae</taxon>
        <taxon>Petrolisthes</taxon>
    </lineage>
</organism>
<dbReference type="InterPro" id="IPR005135">
    <property type="entry name" value="Endo/exonuclease/phosphatase"/>
</dbReference>
<dbReference type="AlphaFoldDB" id="A0AAE1UEI4"/>
<name>A0AAE1UEI4_9EUCA</name>
<comment type="caution">
    <text evidence="3">The sequence shown here is derived from an EMBL/GenBank/DDBJ whole genome shotgun (WGS) entry which is preliminary data.</text>
</comment>
<protein>
    <recommendedName>
        <fullName evidence="2">Endonuclease/exonuclease/phosphatase domain-containing protein</fullName>
    </recommendedName>
</protein>
<dbReference type="Pfam" id="PF14529">
    <property type="entry name" value="Exo_endo_phos_2"/>
    <property type="match status" value="1"/>
</dbReference>
<dbReference type="PANTHER" id="PTHR33395:SF22">
    <property type="entry name" value="REVERSE TRANSCRIPTASE DOMAIN-CONTAINING PROTEIN"/>
    <property type="match status" value="1"/>
</dbReference>
<reference evidence="3" key="1">
    <citation type="submission" date="2023-11" db="EMBL/GenBank/DDBJ databases">
        <title>Genome assemblies of two species of porcelain crab, Petrolisthes cinctipes and Petrolisthes manimaculis (Anomura: Porcellanidae).</title>
        <authorList>
            <person name="Angst P."/>
        </authorList>
    </citation>
    <scope>NUCLEOTIDE SEQUENCE</scope>
    <source>
        <strain evidence="3">PB745_02</strain>
        <tissue evidence="3">Gill</tissue>
    </source>
</reference>
<dbReference type="Proteomes" id="UP001292094">
    <property type="component" value="Unassembled WGS sequence"/>
</dbReference>
<feature type="region of interest" description="Disordered" evidence="1">
    <location>
        <begin position="45"/>
        <end position="69"/>
    </location>
</feature>
<dbReference type="GO" id="GO:0007508">
    <property type="term" value="P:larval heart development"/>
    <property type="evidence" value="ECO:0007669"/>
    <property type="project" value="TreeGrafter"/>
</dbReference>
<evidence type="ECO:0000313" key="3">
    <source>
        <dbReference type="EMBL" id="KAK4321483.1"/>
    </source>
</evidence>
<dbReference type="GO" id="GO:0061343">
    <property type="term" value="P:cell adhesion involved in heart morphogenesis"/>
    <property type="evidence" value="ECO:0007669"/>
    <property type="project" value="TreeGrafter"/>
</dbReference>
<accession>A0AAE1UEI4</accession>
<dbReference type="GO" id="GO:0031012">
    <property type="term" value="C:extracellular matrix"/>
    <property type="evidence" value="ECO:0007669"/>
    <property type="project" value="TreeGrafter"/>
</dbReference>
<dbReference type="Gene3D" id="3.60.10.10">
    <property type="entry name" value="Endonuclease/exonuclease/phosphatase"/>
    <property type="match status" value="1"/>
</dbReference>
<feature type="compositionally biased region" description="Polar residues" evidence="1">
    <location>
        <begin position="95"/>
        <end position="107"/>
    </location>
</feature>
<dbReference type="GO" id="GO:0003824">
    <property type="term" value="F:catalytic activity"/>
    <property type="evidence" value="ECO:0007669"/>
    <property type="project" value="InterPro"/>
</dbReference>
<gene>
    <name evidence="3" type="ORF">Pmani_007714</name>
</gene>
<dbReference type="PANTHER" id="PTHR33395">
    <property type="entry name" value="TRANSCRIPTASE, PUTATIVE-RELATED-RELATED"/>
    <property type="match status" value="1"/>
</dbReference>
<dbReference type="EMBL" id="JAWZYT010000584">
    <property type="protein sequence ID" value="KAK4321483.1"/>
    <property type="molecule type" value="Genomic_DNA"/>
</dbReference>
<evidence type="ECO:0000259" key="2">
    <source>
        <dbReference type="Pfam" id="PF14529"/>
    </source>
</evidence>
<feature type="region of interest" description="Disordered" evidence="1">
    <location>
        <begin position="82"/>
        <end position="107"/>
    </location>
</feature>
<evidence type="ECO:0000313" key="4">
    <source>
        <dbReference type="Proteomes" id="UP001292094"/>
    </source>
</evidence>
<feature type="compositionally biased region" description="Polar residues" evidence="1">
    <location>
        <begin position="50"/>
        <end position="68"/>
    </location>
</feature>